<dbReference type="SUPFAM" id="SSF89550">
    <property type="entry name" value="PHP domain-like"/>
    <property type="match status" value="1"/>
</dbReference>
<dbReference type="AlphaFoldDB" id="A0A933MHK4"/>
<accession>A0A933MHK4</accession>
<reference evidence="1" key="1">
    <citation type="submission" date="2020-07" db="EMBL/GenBank/DDBJ databases">
        <title>Huge and variable diversity of episymbiotic CPR bacteria and DPANN archaea in groundwater ecosystems.</title>
        <authorList>
            <person name="He C.Y."/>
            <person name="Keren R."/>
            <person name="Whittaker M."/>
            <person name="Farag I.F."/>
            <person name="Doudna J."/>
            <person name="Cate J.H.D."/>
            <person name="Banfield J.F."/>
        </authorList>
    </citation>
    <scope>NUCLEOTIDE SEQUENCE</scope>
    <source>
        <strain evidence="1">NC_groundwater_1520_Pr4_B-0.1um_53_5</strain>
    </source>
</reference>
<organism evidence="1 2">
    <name type="scientific">candidate division TA06 bacterium</name>
    <dbReference type="NCBI Taxonomy" id="2250710"/>
    <lineage>
        <taxon>Bacteria</taxon>
        <taxon>Bacteria division TA06</taxon>
    </lineage>
</organism>
<dbReference type="Proteomes" id="UP000736328">
    <property type="component" value="Unassembled WGS sequence"/>
</dbReference>
<evidence type="ECO:0000313" key="1">
    <source>
        <dbReference type="EMBL" id="MBI4726152.1"/>
    </source>
</evidence>
<comment type="caution">
    <text evidence="1">The sequence shown here is derived from an EMBL/GenBank/DDBJ whole genome shotgun (WGS) entry which is preliminary data.</text>
</comment>
<dbReference type="EMBL" id="JACQXR010000034">
    <property type="protein sequence ID" value="MBI4726152.1"/>
    <property type="molecule type" value="Genomic_DNA"/>
</dbReference>
<dbReference type="Gene3D" id="3.20.20.140">
    <property type="entry name" value="Metal-dependent hydrolases"/>
    <property type="match status" value="1"/>
</dbReference>
<gene>
    <name evidence="1" type="ORF">HY768_02820</name>
</gene>
<name>A0A933MHK4_UNCT6</name>
<dbReference type="InterPro" id="IPR016195">
    <property type="entry name" value="Pol/histidinol_Pase-like"/>
</dbReference>
<sequence length="188" mass="21358">MLLWQSGESTPDTAFAYARDSALIDVQALTDHNNYTDYSISSNEYQNLRLTADTFSTPGQFLALAGQEVGRWSSNGFGHINIFDAPKLLSYNYGDLLETYKLISALDRPAMFNHPTPGSYDCPNFNNLRYYADYSQTRDLLEVMNNDYVYEKAYLLALNNGWQVGASANQDNHDRTWETGQILSAEYR</sequence>
<proteinExistence type="predicted"/>
<evidence type="ECO:0000313" key="2">
    <source>
        <dbReference type="Proteomes" id="UP000736328"/>
    </source>
</evidence>
<protein>
    <submittedName>
        <fullName evidence="1">Uncharacterized protein</fullName>
    </submittedName>
</protein>